<keyword evidence="4" id="KW-1185">Reference proteome</keyword>
<feature type="chain" id="PRO_5035778523" evidence="2">
    <location>
        <begin position="22"/>
        <end position="77"/>
    </location>
</feature>
<reference evidence="3" key="1">
    <citation type="submission" date="2020-06" db="EMBL/GenBank/DDBJ databases">
        <title>WGS assembly of Ceratodon purpureus strain R40.</title>
        <authorList>
            <person name="Carey S.B."/>
            <person name="Jenkins J."/>
            <person name="Shu S."/>
            <person name="Lovell J.T."/>
            <person name="Sreedasyam A."/>
            <person name="Maumus F."/>
            <person name="Tiley G.P."/>
            <person name="Fernandez-Pozo N."/>
            <person name="Barry K."/>
            <person name="Chen C."/>
            <person name="Wang M."/>
            <person name="Lipzen A."/>
            <person name="Daum C."/>
            <person name="Saski C.A."/>
            <person name="Payton A.C."/>
            <person name="Mcbreen J.C."/>
            <person name="Conrad R.E."/>
            <person name="Kollar L.M."/>
            <person name="Olsson S."/>
            <person name="Huttunen S."/>
            <person name="Landis J.B."/>
            <person name="Wickett N.J."/>
            <person name="Johnson M.G."/>
            <person name="Rensing S.A."/>
            <person name="Grimwood J."/>
            <person name="Schmutz J."/>
            <person name="Mcdaniel S.F."/>
        </authorList>
    </citation>
    <scope>NUCLEOTIDE SEQUENCE</scope>
    <source>
        <strain evidence="3">R40</strain>
    </source>
</reference>
<feature type="compositionally biased region" description="Basic and acidic residues" evidence="1">
    <location>
        <begin position="39"/>
        <end position="60"/>
    </location>
</feature>
<feature type="compositionally biased region" description="Basic residues" evidence="1">
    <location>
        <begin position="61"/>
        <end position="77"/>
    </location>
</feature>
<protein>
    <submittedName>
        <fullName evidence="3">Uncharacterized protein</fullName>
    </submittedName>
</protein>
<dbReference type="AlphaFoldDB" id="A0A8T0GPV8"/>
<keyword evidence="2" id="KW-0732">Signal</keyword>
<dbReference type="Proteomes" id="UP000822688">
    <property type="component" value="Chromosome 10"/>
</dbReference>
<evidence type="ECO:0000313" key="4">
    <source>
        <dbReference type="Proteomes" id="UP000822688"/>
    </source>
</evidence>
<accession>A0A8T0GPV8</accession>
<gene>
    <name evidence="3" type="ORF">KC19_10G185200</name>
</gene>
<organism evidence="3 4">
    <name type="scientific">Ceratodon purpureus</name>
    <name type="common">Fire moss</name>
    <name type="synonym">Dicranum purpureum</name>
    <dbReference type="NCBI Taxonomy" id="3225"/>
    <lineage>
        <taxon>Eukaryota</taxon>
        <taxon>Viridiplantae</taxon>
        <taxon>Streptophyta</taxon>
        <taxon>Embryophyta</taxon>
        <taxon>Bryophyta</taxon>
        <taxon>Bryophytina</taxon>
        <taxon>Bryopsida</taxon>
        <taxon>Dicranidae</taxon>
        <taxon>Pseudoditrichales</taxon>
        <taxon>Ditrichaceae</taxon>
        <taxon>Ceratodon</taxon>
    </lineage>
</organism>
<evidence type="ECO:0000256" key="1">
    <source>
        <dbReference type="SAM" id="MobiDB-lite"/>
    </source>
</evidence>
<feature type="signal peptide" evidence="2">
    <location>
        <begin position="1"/>
        <end position="21"/>
    </location>
</feature>
<evidence type="ECO:0000256" key="2">
    <source>
        <dbReference type="SAM" id="SignalP"/>
    </source>
</evidence>
<evidence type="ECO:0000313" key="3">
    <source>
        <dbReference type="EMBL" id="KAG0560505.1"/>
    </source>
</evidence>
<feature type="region of interest" description="Disordered" evidence="1">
    <location>
        <begin position="25"/>
        <end position="77"/>
    </location>
</feature>
<sequence>MNVVFTVSGYISATLLSVLFSLPGTNNIAGGDSISVVRGPREGKEGRGRGREDGSDPRHGETRRKGRGAKLKYGKER</sequence>
<dbReference type="EMBL" id="CM026431">
    <property type="protein sequence ID" value="KAG0560505.1"/>
    <property type="molecule type" value="Genomic_DNA"/>
</dbReference>
<proteinExistence type="predicted"/>
<name>A0A8T0GPV8_CERPU</name>
<comment type="caution">
    <text evidence="3">The sequence shown here is derived from an EMBL/GenBank/DDBJ whole genome shotgun (WGS) entry which is preliminary data.</text>
</comment>